<feature type="region of interest" description="Disordered" evidence="1">
    <location>
        <begin position="1"/>
        <end position="31"/>
    </location>
</feature>
<keyword evidence="2" id="KW-0472">Membrane</keyword>
<keyword evidence="4" id="KW-1185">Reference proteome</keyword>
<dbReference type="EMBL" id="CM029052">
    <property type="protein sequence ID" value="KAG2556460.1"/>
    <property type="molecule type" value="Genomic_DNA"/>
</dbReference>
<dbReference type="AlphaFoldDB" id="A0A8T0P473"/>
<reference evidence="3" key="1">
    <citation type="submission" date="2020-05" db="EMBL/GenBank/DDBJ databases">
        <title>WGS assembly of Panicum virgatum.</title>
        <authorList>
            <person name="Lovell J.T."/>
            <person name="Jenkins J."/>
            <person name="Shu S."/>
            <person name="Juenger T.E."/>
            <person name="Schmutz J."/>
        </authorList>
    </citation>
    <scope>NUCLEOTIDE SEQUENCE</scope>
    <source>
        <strain evidence="3">AP13</strain>
    </source>
</reference>
<name>A0A8T0P473_PANVG</name>
<dbReference type="Proteomes" id="UP000823388">
    <property type="component" value="Chromosome 8N"/>
</dbReference>
<keyword evidence="2" id="KW-0812">Transmembrane</keyword>
<feature type="transmembrane region" description="Helical" evidence="2">
    <location>
        <begin position="256"/>
        <end position="276"/>
    </location>
</feature>
<organism evidence="3 4">
    <name type="scientific">Panicum virgatum</name>
    <name type="common">Blackwell switchgrass</name>
    <dbReference type="NCBI Taxonomy" id="38727"/>
    <lineage>
        <taxon>Eukaryota</taxon>
        <taxon>Viridiplantae</taxon>
        <taxon>Streptophyta</taxon>
        <taxon>Embryophyta</taxon>
        <taxon>Tracheophyta</taxon>
        <taxon>Spermatophyta</taxon>
        <taxon>Magnoliopsida</taxon>
        <taxon>Liliopsida</taxon>
        <taxon>Poales</taxon>
        <taxon>Poaceae</taxon>
        <taxon>PACMAD clade</taxon>
        <taxon>Panicoideae</taxon>
        <taxon>Panicodae</taxon>
        <taxon>Paniceae</taxon>
        <taxon>Panicinae</taxon>
        <taxon>Panicum</taxon>
        <taxon>Panicum sect. Hiantes</taxon>
    </lineage>
</organism>
<evidence type="ECO:0000256" key="2">
    <source>
        <dbReference type="SAM" id="Phobius"/>
    </source>
</evidence>
<evidence type="ECO:0000313" key="4">
    <source>
        <dbReference type="Proteomes" id="UP000823388"/>
    </source>
</evidence>
<proteinExistence type="predicted"/>
<protein>
    <submittedName>
        <fullName evidence="3">Uncharacterized protein</fullName>
    </submittedName>
</protein>
<comment type="caution">
    <text evidence="3">The sequence shown here is derived from an EMBL/GenBank/DDBJ whole genome shotgun (WGS) entry which is preliminary data.</text>
</comment>
<sequence length="278" mass="31668">MDSSTTETLDPWSDSEMSSSTCSDSEVPPAVIYSEEEETVSAALVPVNIQDPKMKGLNPVEAVPLRMILAPYGGTNPVPFDADELRRLRGQSARAGKQEVPVPSDLKSHEYYKEGDWTAFIETRNDGRKDWTFQHREYRRDFRSKNDVKDFLKNGNGLKTGMFKGRKLQKKKTACPGGHNSAGTLTGNRLPMTTQFKVPILFVPLLKVWWLIPKYSSTIMVKFEQHKRFDSHRMVFMRIQNLFCTTTYIWKNVFALRIYGLSSIVLFNSITSAILMPT</sequence>
<keyword evidence="2" id="KW-1133">Transmembrane helix</keyword>
<accession>A0A8T0P473</accession>
<gene>
    <name evidence="3" type="ORF">PVAP13_8NG079407</name>
</gene>
<feature type="compositionally biased region" description="Low complexity" evidence="1">
    <location>
        <begin position="14"/>
        <end position="26"/>
    </location>
</feature>
<evidence type="ECO:0000256" key="1">
    <source>
        <dbReference type="SAM" id="MobiDB-lite"/>
    </source>
</evidence>
<evidence type="ECO:0000313" key="3">
    <source>
        <dbReference type="EMBL" id="KAG2556460.1"/>
    </source>
</evidence>